<accession>A0A6I9XEW7</accession>
<sequence>MMIKLLFVALLCVAVFADSEDDQIGPQMWLGPGSAMGETARIHSLVKRAAQNQPPGPPPQGRPPQGGPPQGGPQGQQGQQGQGQYGQGQQG</sequence>
<feature type="compositionally biased region" description="Gly residues" evidence="1">
    <location>
        <begin position="72"/>
        <end position="91"/>
    </location>
</feature>
<dbReference type="AlphaFoldDB" id="A0A6I9XEW7"/>
<name>A0A6I9XEW7_9HYME</name>
<evidence type="ECO:0000256" key="2">
    <source>
        <dbReference type="SAM" id="SignalP"/>
    </source>
</evidence>
<feature type="chain" id="PRO_5026976981" evidence="2">
    <location>
        <begin position="18"/>
        <end position="91"/>
    </location>
</feature>
<reference evidence="4" key="1">
    <citation type="submission" date="2025-08" db="UniProtKB">
        <authorList>
            <consortium name="RefSeq"/>
        </authorList>
    </citation>
    <scope>IDENTIFICATION</scope>
</reference>
<proteinExistence type="predicted"/>
<dbReference type="Proteomes" id="UP000504615">
    <property type="component" value="Unplaced"/>
</dbReference>
<feature type="compositionally biased region" description="Pro residues" evidence="1">
    <location>
        <begin position="54"/>
        <end position="71"/>
    </location>
</feature>
<gene>
    <name evidence="4" type="primary">LOC105431327</name>
</gene>
<feature type="region of interest" description="Disordered" evidence="1">
    <location>
        <begin position="45"/>
        <end position="91"/>
    </location>
</feature>
<keyword evidence="2" id="KW-0732">Signal</keyword>
<evidence type="ECO:0000313" key="4">
    <source>
        <dbReference type="RefSeq" id="XP_011643741.1"/>
    </source>
</evidence>
<protein>
    <submittedName>
        <fullName evidence="4">Proline-rich proteoglycan 2-like isoform X2</fullName>
    </submittedName>
</protein>
<organism evidence="3 4">
    <name type="scientific">Pogonomyrmex barbatus</name>
    <name type="common">red harvester ant</name>
    <dbReference type="NCBI Taxonomy" id="144034"/>
    <lineage>
        <taxon>Eukaryota</taxon>
        <taxon>Metazoa</taxon>
        <taxon>Ecdysozoa</taxon>
        <taxon>Arthropoda</taxon>
        <taxon>Hexapoda</taxon>
        <taxon>Insecta</taxon>
        <taxon>Pterygota</taxon>
        <taxon>Neoptera</taxon>
        <taxon>Endopterygota</taxon>
        <taxon>Hymenoptera</taxon>
        <taxon>Apocrita</taxon>
        <taxon>Aculeata</taxon>
        <taxon>Formicoidea</taxon>
        <taxon>Formicidae</taxon>
        <taxon>Myrmicinae</taxon>
        <taxon>Pogonomyrmex</taxon>
    </lineage>
</organism>
<dbReference type="RefSeq" id="XP_011643741.1">
    <property type="nucleotide sequence ID" value="XM_011645439.1"/>
</dbReference>
<dbReference type="GeneID" id="105431327"/>
<feature type="signal peptide" evidence="2">
    <location>
        <begin position="1"/>
        <end position="17"/>
    </location>
</feature>
<evidence type="ECO:0000256" key="1">
    <source>
        <dbReference type="SAM" id="MobiDB-lite"/>
    </source>
</evidence>
<keyword evidence="3" id="KW-1185">Reference proteome</keyword>
<evidence type="ECO:0000313" key="3">
    <source>
        <dbReference type="Proteomes" id="UP000504615"/>
    </source>
</evidence>